<dbReference type="OrthoDB" id="190089at2759"/>
<reference evidence="2" key="1">
    <citation type="submission" date="2022-01" db="EMBL/GenBank/DDBJ databases">
        <authorList>
            <person name="King R."/>
        </authorList>
    </citation>
    <scope>NUCLEOTIDE SEQUENCE</scope>
</reference>
<dbReference type="SUPFAM" id="SSF56112">
    <property type="entry name" value="Protein kinase-like (PK-like)"/>
    <property type="match status" value="1"/>
</dbReference>
<name>A0A9N9TV81_PHYSR</name>
<dbReference type="Gene3D" id="3.90.1200.10">
    <property type="match status" value="1"/>
</dbReference>
<sequence length="405" mass="47736">MVIQSEDIKRWIDEIMQKKNINNYQLEVAESNSKDGYSASMKFIRVTAKEGIVFDMIVKAGNDDDKLREKCTMEDMYLREILVYSEVFPAIEDFQREYNIKNRFKHYPELYNICKEYKKEVLVLQNVKTLGYQLHEKTKLHNLDHILYVLRTYAKWHGASLALKTKKPELFHNLTKEMTDLMRTILIDSKMIESFGDYFTKALDLLKRNGREEVAKKIEEYCDLEKILTKLTLSTDKDAEKEAVILHGDCWNNNIMFKYESNDLSKPIDIVLIDFQASRLASPILDLSYYLYAVADKSTLEKIDYLLGEYHKELGDYLKQYEIDVNRILTLQRLKESWKKYGRYGLVLTPFITRVELCGDDERIDFMDKIGDGSITDSASNISKQEEYDRRVLNVFVHFYEKFLA</sequence>
<accession>A0A9N9TV81</accession>
<proteinExistence type="predicted"/>
<dbReference type="InterPro" id="IPR011009">
    <property type="entry name" value="Kinase-like_dom_sf"/>
</dbReference>
<dbReference type="Pfam" id="PF02958">
    <property type="entry name" value="EcKL"/>
    <property type="match status" value="1"/>
</dbReference>
<dbReference type="EMBL" id="OU900099">
    <property type="protein sequence ID" value="CAG9863299.1"/>
    <property type="molecule type" value="Genomic_DNA"/>
</dbReference>
<dbReference type="PANTHER" id="PTHR11012">
    <property type="entry name" value="PROTEIN KINASE-LIKE DOMAIN-CONTAINING"/>
    <property type="match status" value="1"/>
</dbReference>
<dbReference type="PANTHER" id="PTHR11012:SF30">
    <property type="entry name" value="PROTEIN KINASE-LIKE DOMAIN-CONTAINING"/>
    <property type="match status" value="1"/>
</dbReference>
<feature type="domain" description="CHK kinase-like" evidence="1">
    <location>
        <begin position="122"/>
        <end position="320"/>
    </location>
</feature>
<dbReference type="AlphaFoldDB" id="A0A9N9TV81"/>
<protein>
    <recommendedName>
        <fullName evidence="1">CHK kinase-like domain-containing protein</fullName>
    </recommendedName>
</protein>
<evidence type="ECO:0000313" key="3">
    <source>
        <dbReference type="Proteomes" id="UP001153712"/>
    </source>
</evidence>
<dbReference type="InterPro" id="IPR015897">
    <property type="entry name" value="CHK_kinase-like"/>
</dbReference>
<dbReference type="SMART" id="SM00587">
    <property type="entry name" value="CHK"/>
    <property type="match status" value="1"/>
</dbReference>
<evidence type="ECO:0000313" key="2">
    <source>
        <dbReference type="EMBL" id="CAG9863299.1"/>
    </source>
</evidence>
<dbReference type="Proteomes" id="UP001153712">
    <property type="component" value="Chromosome 6"/>
</dbReference>
<gene>
    <name evidence="2" type="ORF">PHYEVI_LOCUS9595</name>
</gene>
<evidence type="ECO:0000259" key="1">
    <source>
        <dbReference type="SMART" id="SM00587"/>
    </source>
</evidence>
<keyword evidence="3" id="KW-1185">Reference proteome</keyword>
<dbReference type="InterPro" id="IPR004119">
    <property type="entry name" value="EcKL"/>
</dbReference>
<organism evidence="2 3">
    <name type="scientific">Phyllotreta striolata</name>
    <name type="common">Striped flea beetle</name>
    <name type="synonym">Crioceris striolata</name>
    <dbReference type="NCBI Taxonomy" id="444603"/>
    <lineage>
        <taxon>Eukaryota</taxon>
        <taxon>Metazoa</taxon>
        <taxon>Ecdysozoa</taxon>
        <taxon>Arthropoda</taxon>
        <taxon>Hexapoda</taxon>
        <taxon>Insecta</taxon>
        <taxon>Pterygota</taxon>
        <taxon>Neoptera</taxon>
        <taxon>Endopterygota</taxon>
        <taxon>Coleoptera</taxon>
        <taxon>Polyphaga</taxon>
        <taxon>Cucujiformia</taxon>
        <taxon>Chrysomeloidea</taxon>
        <taxon>Chrysomelidae</taxon>
        <taxon>Galerucinae</taxon>
        <taxon>Alticini</taxon>
        <taxon>Phyllotreta</taxon>
    </lineage>
</organism>